<protein>
    <recommendedName>
        <fullName evidence="4">DUF3795 domain-containing protein</fullName>
    </recommendedName>
</protein>
<organism evidence="2 3">
    <name type="scientific">Candidatus Solincola sediminis</name>
    <dbReference type="NCBI Taxonomy" id="1797199"/>
    <lineage>
        <taxon>Bacteria</taxon>
        <taxon>Bacillati</taxon>
        <taxon>Actinomycetota</taxon>
        <taxon>Candidatus Geothermincolia</taxon>
        <taxon>Candidatus Geothermincolales</taxon>
        <taxon>Candidatus Geothermincolaceae</taxon>
        <taxon>Candidatus Solincola</taxon>
    </lineage>
</organism>
<evidence type="ECO:0000313" key="3">
    <source>
        <dbReference type="Proteomes" id="UP000177876"/>
    </source>
</evidence>
<dbReference type="EMBL" id="MELK01000029">
    <property type="protein sequence ID" value="OFW57891.1"/>
    <property type="molecule type" value="Genomic_DNA"/>
</dbReference>
<evidence type="ECO:0000313" key="2">
    <source>
        <dbReference type="EMBL" id="OFW57891.1"/>
    </source>
</evidence>
<gene>
    <name evidence="2" type="ORF">A2Y75_11670</name>
</gene>
<dbReference type="AlphaFoldDB" id="A0A1F2WM45"/>
<keyword evidence="1" id="KW-1133">Transmembrane helix</keyword>
<evidence type="ECO:0000256" key="1">
    <source>
        <dbReference type="SAM" id="Phobius"/>
    </source>
</evidence>
<sequence>MSADKKLLAPCGLYCGVCSILIAYRDGNEKFKERLVALYGLKSPDEIRCEGCVSEERFAYCETCPIRDCCDKKGIEGCHQCDDFPCSLIEKFPLEVGKKVILRAIPEWKELGTEAWVEQEEKRYHCPDCDYALFRGAKRCRNCGIAVDLD</sequence>
<evidence type="ECO:0008006" key="4">
    <source>
        <dbReference type="Google" id="ProtNLM"/>
    </source>
</evidence>
<accession>A0A1F2WM45</accession>
<keyword evidence="1" id="KW-0472">Membrane</keyword>
<comment type="caution">
    <text evidence="2">The sequence shown here is derived from an EMBL/GenBank/DDBJ whole genome shotgun (WGS) entry which is preliminary data.</text>
</comment>
<feature type="transmembrane region" description="Helical" evidence="1">
    <location>
        <begin position="6"/>
        <end position="24"/>
    </location>
</feature>
<dbReference type="Proteomes" id="UP000177876">
    <property type="component" value="Unassembled WGS sequence"/>
</dbReference>
<keyword evidence="1" id="KW-0812">Transmembrane</keyword>
<dbReference type="Pfam" id="PF12675">
    <property type="entry name" value="DUF3795"/>
    <property type="match status" value="1"/>
</dbReference>
<dbReference type="STRING" id="1797197.A2Y75_11670"/>
<name>A0A1F2WM45_9ACTN</name>
<reference evidence="2 3" key="1">
    <citation type="journal article" date="2016" name="Nat. Commun.">
        <title>Thousands of microbial genomes shed light on interconnected biogeochemical processes in an aquifer system.</title>
        <authorList>
            <person name="Anantharaman K."/>
            <person name="Brown C.T."/>
            <person name="Hug L.A."/>
            <person name="Sharon I."/>
            <person name="Castelle C.J."/>
            <person name="Probst A.J."/>
            <person name="Thomas B.C."/>
            <person name="Singh A."/>
            <person name="Wilkins M.J."/>
            <person name="Karaoz U."/>
            <person name="Brodie E.L."/>
            <person name="Williams K.H."/>
            <person name="Hubbard S.S."/>
            <person name="Banfield J.F."/>
        </authorList>
    </citation>
    <scope>NUCLEOTIDE SEQUENCE [LARGE SCALE GENOMIC DNA]</scope>
</reference>
<dbReference type="InterPro" id="IPR024227">
    <property type="entry name" value="DUF3795"/>
</dbReference>
<proteinExistence type="predicted"/>